<evidence type="ECO:0000313" key="7">
    <source>
        <dbReference type="Proteomes" id="UP000314011"/>
    </source>
</evidence>
<dbReference type="CDD" id="cd11614">
    <property type="entry name" value="SAF_CpaB_FlgA_like"/>
    <property type="match status" value="1"/>
</dbReference>
<keyword evidence="4" id="KW-1005">Bacterial flagellum biogenesis</keyword>
<dbReference type="PANTHER" id="PTHR36307:SF1">
    <property type="entry name" value="FLAGELLA BASAL BODY P-RING FORMATION PROTEIN FLGA"/>
    <property type="match status" value="1"/>
</dbReference>
<keyword evidence="2 4" id="KW-0732">Signal</keyword>
<dbReference type="InterPro" id="IPR013974">
    <property type="entry name" value="SAF"/>
</dbReference>
<dbReference type="NCBIfam" id="TIGR03170">
    <property type="entry name" value="flgA_cterm"/>
    <property type="match status" value="1"/>
</dbReference>
<gene>
    <name evidence="6" type="primary">flgA</name>
    <name evidence="6" type="ORF">FHY64_11610</name>
</gene>
<comment type="function">
    <text evidence="4">Involved in the assembly process of the P-ring formation. It may associate with FlgF on the rod constituting a structure essential for the P-ring assembly or may act as a modulator protein for the P-ring assembly.</text>
</comment>
<feature type="chain" id="PRO_5023000575" description="Flagella basal body P-ring formation protein FlgA" evidence="4">
    <location>
        <begin position="17"/>
        <end position="137"/>
    </location>
</feature>
<keyword evidence="6" id="KW-0969">Cilium</keyword>
<reference evidence="6 7" key="1">
    <citation type="submission" date="2019-06" db="EMBL/GenBank/DDBJ databases">
        <title>Genome of new Rhodobacteraceae sp. SM1903.</title>
        <authorList>
            <person name="Ren X."/>
        </authorList>
    </citation>
    <scope>NUCLEOTIDE SEQUENCE [LARGE SCALE GENOMIC DNA]</scope>
    <source>
        <strain evidence="6 7">SM1903</strain>
    </source>
</reference>
<evidence type="ECO:0000256" key="1">
    <source>
        <dbReference type="ARBA" id="ARBA00004418"/>
    </source>
</evidence>
<protein>
    <recommendedName>
        <fullName evidence="4">Flagella basal body P-ring formation protein FlgA</fullName>
    </recommendedName>
</protein>
<dbReference type="Proteomes" id="UP000314011">
    <property type="component" value="Unassembled WGS sequence"/>
</dbReference>
<dbReference type="Gene3D" id="2.30.30.760">
    <property type="match status" value="1"/>
</dbReference>
<evidence type="ECO:0000313" key="6">
    <source>
        <dbReference type="EMBL" id="TNY33876.1"/>
    </source>
</evidence>
<feature type="domain" description="SAF" evidence="5">
    <location>
        <begin position="16"/>
        <end position="74"/>
    </location>
</feature>
<dbReference type="PANTHER" id="PTHR36307">
    <property type="entry name" value="FLAGELLA BASAL BODY P-RING FORMATION PROTEIN FLGA"/>
    <property type="match status" value="1"/>
</dbReference>
<evidence type="ECO:0000259" key="5">
    <source>
        <dbReference type="SMART" id="SM00858"/>
    </source>
</evidence>
<dbReference type="EMBL" id="VFFF01000001">
    <property type="protein sequence ID" value="TNY33876.1"/>
    <property type="molecule type" value="Genomic_DNA"/>
</dbReference>
<dbReference type="SMART" id="SM00858">
    <property type="entry name" value="SAF"/>
    <property type="match status" value="1"/>
</dbReference>
<comment type="caution">
    <text evidence="6">The sequence shown here is derived from an EMBL/GenBank/DDBJ whole genome shotgun (WGS) entry which is preliminary data.</text>
</comment>
<organism evidence="6 7">
    <name type="scientific">Pelagovum pacificum</name>
    <dbReference type="NCBI Taxonomy" id="2588711"/>
    <lineage>
        <taxon>Bacteria</taxon>
        <taxon>Pseudomonadati</taxon>
        <taxon>Pseudomonadota</taxon>
        <taxon>Alphaproteobacteria</taxon>
        <taxon>Rhodobacterales</taxon>
        <taxon>Paracoccaceae</taxon>
        <taxon>Pelagovum</taxon>
    </lineage>
</organism>
<feature type="signal peptide" evidence="4">
    <location>
        <begin position="1"/>
        <end position="16"/>
    </location>
</feature>
<dbReference type="InterPro" id="IPR017585">
    <property type="entry name" value="SAF_FlgA"/>
</dbReference>
<keyword evidence="6" id="KW-0282">Flagellum</keyword>
<comment type="similarity">
    <text evidence="4">Belongs to the FlgA family.</text>
</comment>
<name>A0A5C5GK95_9RHOB</name>
<sequence>MRRLALLLLLAPPAGADTLVATRTIRPFQLIAPGDLTLDGGSYSGGTDDASSLIGLEARVAIYAGRPVRAADVGPPTIVERNQLVSLIYDGSGLRIATEGRALDRASEGDLIRVMNLSSRNTVTARIGTDGSAYVSE</sequence>
<dbReference type="InterPro" id="IPR039246">
    <property type="entry name" value="Flagellar_FlgA"/>
</dbReference>
<dbReference type="RefSeq" id="WP_140194689.1">
    <property type="nucleotide sequence ID" value="NZ_CP065915.1"/>
</dbReference>
<dbReference type="GO" id="GO:0042597">
    <property type="term" value="C:periplasmic space"/>
    <property type="evidence" value="ECO:0007669"/>
    <property type="project" value="UniProtKB-SubCell"/>
</dbReference>
<dbReference type="AlphaFoldDB" id="A0A5C5GK95"/>
<keyword evidence="3 4" id="KW-0574">Periplasm</keyword>
<evidence type="ECO:0000256" key="3">
    <source>
        <dbReference type="ARBA" id="ARBA00022764"/>
    </source>
</evidence>
<comment type="subcellular location">
    <subcellularLocation>
        <location evidence="1 4">Periplasm</location>
    </subcellularLocation>
</comment>
<evidence type="ECO:0000256" key="4">
    <source>
        <dbReference type="RuleBase" id="RU362063"/>
    </source>
</evidence>
<keyword evidence="7" id="KW-1185">Reference proteome</keyword>
<accession>A0A5C5GK95</accession>
<dbReference type="OrthoDB" id="7619725at2"/>
<proteinExistence type="inferred from homology"/>
<dbReference type="GO" id="GO:0044780">
    <property type="term" value="P:bacterial-type flagellum assembly"/>
    <property type="evidence" value="ECO:0007669"/>
    <property type="project" value="InterPro"/>
</dbReference>
<keyword evidence="6" id="KW-0966">Cell projection</keyword>
<evidence type="ECO:0000256" key="2">
    <source>
        <dbReference type="ARBA" id="ARBA00022729"/>
    </source>
</evidence>
<dbReference type="Pfam" id="PF13144">
    <property type="entry name" value="ChapFlgA"/>
    <property type="match status" value="1"/>
</dbReference>